<evidence type="ECO:0000313" key="1">
    <source>
        <dbReference type="EMBL" id="EIM14318.1"/>
    </source>
</evidence>
<name>A0AB33WMM3_9PSED</name>
<gene>
    <name evidence="1" type="ORF">PchlO6_2096</name>
</gene>
<evidence type="ECO:0000313" key="2">
    <source>
        <dbReference type="Proteomes" id="UP000003790"/>
    </source>
</evidence>
<accession>A0AB33WMM3</accession>
<reference evidence="1 2" key="1">
    <citation type="journal article" date="2012" name="PLoS Genet.">
        <title>Comparative Genomics of Plant-Associated Pseudomonas spp.: Insights into Diversity and Inheritance of Traits Involved in Multitrophic Interactions.</title>
        <authorList>
            <person name="Loper J.E."/>
            <person name="Hassan K.A."/>
            <person name="Mavrodi D.V."/>
            <person name="Davis E.W.II."/>
            <person name="Lim C.K."/>
            <person name="Shaffer B.T."/>
            <person name="Elbourne L.D."/>
            <person name="Stockwell V.O."/>
            <person name="Hartney S.L."/>
            <person name="Breakwell K."/>
            <person name="Henkels M.D."/>
            <person name="Tetu S.G."/>
            <person name="Rangel L.I."/>
            <person name="Kidarsa T.A."/>
            <person name="Wilson N.L."/>
            <person name="van de Mortel J.E."/>
            <person name="Song C."/>
            <person name="Blumhagen R."/>
            <person name="Radune D."/>
            <person name="Hostetler J.B."/>
            <person name="Brinkac L.M."/>
            <person name="Durkin A.S."/>
            <person name="Kluepfel D.A."/>
            <person name="Wechter W.P."/>
            <person name="Anderson A.J."/>
            <person name="Kim Y.C."/>
            <person name="Pierson L.S.III."/>
            <person name="Pierson E.A."/>
            <person name="Lindow S.E."/>
            <person name="Kobayashi D.Y."/>
            <person name="Raaijmakers J.M."/>
            <person name="Weller D.M."/>
            <person name="Thomashow L.S."/>
            <person name="Allen A.E."/>
            <person name="Paulsen I.T."/>
        </authorList>
    </citation>
    <scope>NUCLEOTIDE SEQUENCE [LARGE SCALE GENOMIC DNA]</scope>
    <source>
        <strain evidence="1 2">O6</strain>
    </source>
</reference>
<comment type="caution">
    <text evidence="1">The sequence shown here is derived from an EMBL/GenBank/DDBJ whole genome shotgun (WGS) entry which is preliminary data.</text>
</comment>
<sequence>MPEESTKGLREQIIQYMTEKKDYRTTGIPTWWFKFSVPGGTPKIRRELEKMEREGLVESDHRQSNNTLWKLMEPVDEVAP</sequence>
<dbReference type="Proteomes" id="UP000003790">
    <property type="component" value="Chromosome"/>
</dbReference>
<organism evidence="1 2">
    <name type="scientific">Pseudomonas chlororaphis O6</name>
    <dbReference type="NCBI Taxonomy" id="1037915"/>
    <lineage>
        <taxon>Bacteria</taxon>
        <taxon>Pseudomonadati</taxon>
        <taxon>Pseudomonadota</taxon>
        <taxon>Gammaproteobacteria</taxon>
        <taxon>Pseudomonadales</taxon>
        <taxon>Pseudomonadaceae</taxon>
        <taxon>Pseudomonas</taxon>
    </lineage>
</organism>
<dbReference type="AlphaFoldDB" id="A0AB33WMM3"/>
<dbReference type="EMBL" id="AHOT01000027">
    <property type="protein sequence ID" value="EIM14318.1"/>
    <property type="molecule type" value="Genomic_DNA"/>
</dbReference>
<dbReference type="RefSeq" id="WP_009047992.1">
    <property type="nucleotide sequence ID" value="NZ_CM001490.1"/>
</dbReference>
<proteinExistence type="predicted"/>
<protein>
    <submittedName>
        <fullName evidence="1">Uncharacterized protein</fullName>
    </submittedName>
</protein>